<reference evidence="2 3" key="1">
    <citation type="submission" date="2017-07" db="EMBL/GenBank/DDBJ databases">
        <title>Mechanisms for carbon and nitrogen cycling indicate functional differentiation within the Candidate Phyla Radiation.</title>
        <authorList>
            <person name="Danczak R.E."/>
            <person name="Johnston M.D."/>
            <person name="Kenah C."/>
            <person name="Slattery M."/>
            <person name="Wrighton K.C."/>
            <person name="Wilkins M.J."/>
        </authorList>
    </citation>
    <scope>NUCLEOTIDE SEQUENCE [LARGE SCALE GENOMIC DNA]</scope>
    <source>
        <strain evidence="2">Athens1014_28</strain>
    </source>
</reference>
<dbReference type="AlphaFoldDB" id="A0A554LM93"/>
<comment type="caution">
    <text evidence="2">The sequence shown here is derived from an EMBL/GenBank/DDBJ whole genome shotgun (WGS) entry which is preliminary data.</text>
</comment>
<sequence length="114" mass="13163">MLALMGELPDEAREIGDMVQTRKAHIVGPAPMIPIILRKSIFSRLFYRIGCNSLEFFGIISIIILCWMTQIPVKQIAENRGMFCLWFLSIVVLGLCRIYSERIENQFANRINEE</sequence>
<feature type="transmembrane region" description="Helical" evidence="1">
    <location>
        <begin position="45"/>
        <end position="68"/>
    </location>
</feature>
<evidence type="ECO:0000313" key="3">
    <source>
        <dbReference type="Proteomes" id="UP000316495"/>
    </source>
</evidence>
<evidence type="ECO:0000313" key="2">
    <source>
        <dbReference type="EMBL" id="TSC93972.1"/>
    </source>
</evidence>
<protein>
    <submittedName>
        <fullName evidence="2">Uncharacterized protein</fullName>
    </submittedName>
</protein>
<feature type="transmembrane region" description="Helical" evidence="1">
    <location>
        <begin position="80"/>
        <end position="100"/>
    </location>
</feature>
<keyword evidence="1" id="KW-1133">Transmembrane helix</keyword>
<evidence type="ECO:0000256" key="1">
    <source>
        <dbReference type="SAM" id="Phobius"/>
    </source>
</evidence>
<name>A0A554LM93_9BACT</name>
<keyword evidence="1" id="KW-0472">Membrane</keyword>
<organism evidence="2 3">
    <name type="scientific">Candidatus Berkelbacteria bacterium Athens1014_28</name>
    <dbReference type="NCBI Taxonomy" id="2017145"/>
    <lineage>
        <taxon>Bacteria</taxon>
        <taxon>Candidatus Berkelbacteria</taxon>
    </lineage>
</organism>
<dbReference type="Proteomes" id="UP000316495">
    <property type="component" value="Unassembled WGS sequence"/>
</dbReference>
<dbReference type="EMBL" id="VMGN01000023">
    <property type="protein sequence ID" value="TSC93972.1"/>
    <property type="molecule type" value="Genomic_DNA"/>
</dbReference>
<proteinExistence type="predicted"/>
<keyword evidence="1" id="KW-0812">Transmembrane</keyword>
<accession>A0A554LM93</accession>
<gene>
    <name evidence="2" type="ORF">Athens101428_446</name>
</gene>